<dbReference type="Pfam" id="PF01323">
    <property type="entry name" value="DSBA"/>
    <property type="match status" value="1"/>
</dbReference>
<dbReference type="EMBL" id="KN847318">
    <property type="protein sequence ID" value="KIW59359.1"/>
    <property type="molecule type" value="Genomic_DNA"/>
</dbReference>
<reference evidence="2 3" key="1">
    <citation type="submission" date="2015-01" db="EMBL/GenBank/DDBJ databases">
        <title>The Genome Sequence of Exophiala xenobiotica CBS118157.</title>
        <authorList>
            <consortium name="The Broad Institute Genomics Platform"/>
            <person name="Cuomo C."/>
            <person name="de Hoog S."/>
            <person name="Gorbushina A."/>
            <person name="Stielow B."/>
            <person name="Teixiera M."/>
            <person name="Abouelleil A."/>
            <person name="Chapman S.B."/>
            <person name="Priest M."/>
            <person name="Young S.K."/>
            <person name="Wortman J."/>
            <person name="Nusbaum C."/>
            <person name="Birren B."/>
        </authorList>
    </citation>
    <scope>NUCLEOTIDE SEQUENCE [LARGE SCALE GENOMIC DNA]</scope>
    <source>
        <strain evidence="2 3">CBS 118157</strain>
    </source>
</reference>
<evidence type="ECO:0000313" key="2">
    <source>
        <dbReference type="EMBL" id="KIW59359.1"/>
    </source>
</evidence>
<dbReference type="Gene3D" id="3.40.30.10">
    <property type="entry name" value="Glutaredoxin"/>
    <property type="match status" value="1"/>
</dbReference>
<dbReference type="RefSeq" id="XP_013319943.1">
    <property type="nucleotide sequence ID" value="XM_013464489.1"/>
</dbReference>
<dbReference type="AlphaFoldDB" id="A0A0D2FGT6"/>
<dbReference type="PANTHER" id="PTHR13887">
    <property type="entry name" value="GLUTATHIONE S-TRANSFERASE KAPPA"/>
    <property type="match status" value="1"/>
</dbReference>
<evidence type="ECO:0000313" key="3">
    <source>
        <dbReference type="Proteomes" id="UP000054342"/>
    </source>
</evidence>
<dbReference type="OrthoDB" id="1930760at2759"/>
<dbReference type="GeneID" id="25325720"/>
<proteinExistence type="predicted"/>
<dbReference type="InterPro" id="IPR001853">
    <property type="entry name" value="DSBA-like_thioredoxin_dom"/>
</dbReference>
<feature type="domain" description="DSBA-like thioredoxin" evidence="1">
    <location>
        <begin position="7"/>
        <end position="219"/>
    </location>
</feature>
<keyword evidence="3" id="KW-1185">Reference proteome</keyword>
<organism evidence="2 3">
    <name type="scientific">Exophiala xenobiotica</name>
    <dbReference type="NCBI Taxonomy" id="348802"/>
    <lineage>
        <taxon>Eukaryota</taxon>
        <taxon>Fungi</taxon>
        <taxon>Dikarya</taxon>
        <taxon>Ascomycota</taxon>
        <taxon>Pezizomycotina</taxon>
        <taxon>Eurotiomycetes</taxon>
        <taxon>Chaetothyriomycetidae</taxon>
        <taxon>Chaetothyriales</taxon>
        <taxon>Herpotrichiellaceae</taxon>
        <taxon>Exophiala</taxon>
    </lineage>
</organism>
<dbReference type="HOGENOM" id="CLU_069253_0_0_1"/>
<protein>
    <recommendedName>
        <fullName evidence="1">DSBA-like thioredoxin domain-containing protein</fullName>
    </recommendedName>
</protein>
<dbReference type="CDD" id="cd03024">
    <property type="entry name" value="DsbA_FrnE"/>
    <property type="match status" value="1"/>
</dbReference>
<gene>
    <name evidence="2" type="ORF">PV05_03812</name>
</gene>
<evidence type="ECO:0000259" key="1">
    <source>
        <dbReference type="Pfam" id="PF01323"/>
    </source>
</evidence>
<dbReference type="SUPFAM" id="SSF52833">
    <property type="entry name" value="Thioredoxin-like"/>
    <property type="match status" value="1"/>
</dbReference>
<dbReference type="Proteomes" id="UP000054342">
    <property type="component" value="Unassembled WGS sequence"/>
</dbReference>
<sequence length="227" mass="25947">MTYESQVSFTLDTICPWTYLAKKRLDEALRRFRQSDDAKSTTFVIKYFPYQLYPEASKEGEDKSEWYKKSRYGDTEDKLKMYTTLMTAYGESAGIKFKFGGTIANTLDAHRVIQHFQEEKGSETADKIINSLYSQFFENERNPSSHETLLKATSNAGIPEDEAKAVIEDKNEGLMDVTALIREQASNGVDSVPTIIFEGKRRDFTLIGAKDVEEYEKVLHQVAKESK</sequence>
<dbReference type="PANTHER" id="PTHR13887:SF52">
    <property type="entry name" value="DSBA-LIKE THIOREDOXIN DOMAIN-CONTAINING PROTEIN"/>
    <property type="match status" value="1"/>
</dbReference>
<name>A0A0D2FGT6_9EURO</name>
<dbReference type="InterPro" id="IPR036249">
    <property type="entry name" value="Thioredoxin-like_sf"/>
</dbReference>
<dbReference type="STRING" id="348802.A0A0D2FGT6"/>
<accession>A0A0D2FGT6</accession>
<dbReference type="GO" id="GO:0016491">
    <property type="term" value="F:oxidoreductase activity"/>
    <property type="evidence" value="ECO:0007669"/>
    <property type="project" value="InterPro"/>
</dbReference>